<dbReference type="SMART" id="SM00320">
    <property type="entry name" value="WD40"/>
    <property type="match status" value="3"/>
</dbReference>
<dbReference type="EMBL" id="LN891102">
    <property type="protein sequence ID" value="CUS08994.1"/>
    <property type="molecule type" value="Genomic_DNA"/>
</dbReference>
<evidence type="ECO:0008006" key="6">
    <source>
        <dbReference type="Google" id="ProtNLM"/>
    </source>
</evidence>
<accession>A0A292PPE9</accession>
<proteinExistence type="predicted"/>
<evidence type="ECO:0000256" key="2">
    <source>
        <dbReference type="ARBA" id="ARBA00022737"/>
    </source>
</evidence>
<evidence type="ECO:0000256" key="1">
    <source>
        <dbReference type="ARBA" id="ARBA00022574"/>
    </source>
</evidence>
<feature type="region of interest" description="Disordered" evidence="3">
    <location>
        <begin position="677"/>
        <end position="698"/>
    </location>
</feature>
<dbReference type="PANTHER" id="PTHR19918:SF5">
    <property type="entry name" value="MEIOSIS-SPECIFIC APC_C ACTIVATOR PROTEIN AMA1"/>
    <property type="match status" value="1"/>
</dbReference>
<gene>
    <name evidence="4" type="ORF">GSTUAT00006943001</name>
</gene>
<dbReference type="InterPro" id="IPR033010">
    <property type="entry name" value="Cdc20/Fizzy"/>
</dbReference>
<protein>
    <recommendedName>
        <fullName evidence="6">Anaphase-promoting complex subunit 4 WD40 domain-containing protein</fullName>
    </recommendedName>
</protein>
<dbReference type="InterPro" id="IPR015943">
    <property type="entry name" value="WD40/YVTN_repeat-like_dom_sf"/>
</dbReference>
<dbReference type="InterPro" id="IPR036322">
    <property type="entry name" value="WD40_repeat_dom_sf"/>
</dbReference>
<feature type="region of interest" description="Disordered" evidence="3">
    <location>
        <begin position="1"/>
        <end position="71"/>
    </location>
</feature>
<dbReference type="AlphaFoldDB" id="A0A292PPE9"/>
<evidence type="ECO:0000256" key="3">
    <source>
        <dbReference type="SAM" id="MobiDB-lite"/>
    </source>
</evidence>
<dbReference type="Pfam" id="PF00400">
    <property type="entry name" value="WD40"/>
    <property type="match status" value="1"/>
</dbReference>
<name>A0A292PPE9_9PEZI</name>
<dbReference type="SUPFAM" id="SSF50978">
    <property type="entry name" value="WD40 repeat-like"/>
    <property type="match status" value="1"/>
</dbReference>
<dbReference type="PANTHER" id="PTHR19918">
    <property type="entry name" value="CELL DIVISION CYCLE 20 CDC20 FIZZY -RELATED"/>
    <property type="match status" value="1"/>
</dbReference>
<keyword evidence="1" id="KW-0853">WD repeat</keyword>
<reference evidence="4" key="1">
    <citation type="submission" date="2015-10" db="EMBL/GenBank/DDBJ databases">
        <authorList>
            <person name="Regsiter A."/>
            <person name="william w."/>
        </authorList>
    </citation>
    <scope>NUCLEOTIDE SEQUENCE</scope>
    <source>
        <strain evidence="4">Montdore</strain>
    </source>
</reference>
<dbReference type="Gene3D" id="2.130.10.10">
    <property type="entry name" value="YVTN repeat-like/Quinoprotein amine dehydrogenase"/>
    <property type="match status" value="1"/>
</dbReference>
<dbReference type="Proteomes" id="UP001412239">
    <property type="component" value="Unassembled WGS sequence"/>
</dbReference>
<dbReference type="GO" id="GO:1990757">
    <property type="term" value="F:ubiquitin ligase activator activity"/>
    <property type="evidence" value="ECO:0007669"/>
    <property type="project" value="TreeGrafter"/>
</dbReference>
<dbReference type="GO" id="GO:0005680">
    <property type="term" value="C:anaphase-promoting complex"/>
    <property type="evidence" value="ECO:0007669"/>
    <property type="project" value="TreeGrafter"/>
</dbReference>
<dbReference type="GO" id="GO:0031145">
    <property type="term" value="P:anaphase-promoting complex-dependent catabolic process"/>
    <property type="evidence" value="ECO:0007669"/>
    <property type="project" value="TreeGrafter"/>
</dbReference>
<dbReference type="InterPro" id="IPR001680">
    <property type="entry name" value="WD40_rpt"/>
</dbReference>
<keyword evidence="2" id="KW-0677">Repeat</keyword>
<sequence length="758" mass="82006">MASLPLTPAIATRSPTDTGPPLYPSAPTSPSPFSSSQQLGRLEVEHDPFISDNEAPPPRVRPRLSPSTSQALRRFGLSRVFHTRSMSQSSKSSKISPDRFIPNRANIQSFRMSAPAHLLSNNERLLRRSISSSSVDRSISPNSLVNSPNDVNIDGSPISYRPGNLNRRISAGAVGVFGIGVGAASRREEPRPRGREVTINVFGDKTSPEVDMERHERRLSAALGVDRSAKVLSFARENEPTRDGHGRKGGVMGAPGSETISDMLWGHVLEAEGRGSPFAMIPSRVSPSRRCPRRAIPTTPFRVLDAPGLRDDYYCSLIAYSPATHSLVVGLHTDVYSWTEASGARPFEAWSNSHVTALAFSCFQGKRNILAIGRIDGSLSLWNPAEPTPRLERTHDAGVACLAWKPVVSCRPDFGLPPSVGFSFSDRRSQSASAMAETEELLVGDEFGNVYYYSIEWGKFREGLPAPASHASIALLRRIVVHSQQICGLAWSGDGEQFATGGNDNVACLFGTADVIRTRSGGVRGHEVTPLEGGEKHRWAHGAAVKAIAFCPWQKSLLATGGGSNDRCIHFFHTFSGATLATINVSAQVTSLLWSNSHREIAATLGYANPEHPIRIAVFSWPECRQVVQIPWQEDMRALYAVAYPGGPNDDSLPGSSAAATSEDTESILEDVSAASGSIITGGGGRRRREARGSRERNKHANRVEGCIVVAASDETVRFHEVWSETRRGVLGWRGVLGGSDILEGLEGIEKDGAETIR</sequence>
<evidence type="ECO:0000313" key="4">
    <source>
        <dbReference type="EMBL" id="CUS08994.1"/>
    </source>
</evidence>
<evidence type="ECO:0000313" key="5">
    <source>
        <dbReference type="Proteomes" id="UP001412239"/>
    </source>
</evidence>
<dbReference type="GO" id="GO:1905786">
    <property type="term" value="P:positive regulation of anaphase-promoting complex-dependent catabolic process"/>
    <property type="evidence" value="ECO:0007669"/>
    <property type="project" value="TreeGrafter"/>
</dbReference>
<dbReference type="GO" id="GO:0010997">
    <property type="term" value="F:anaphase-promoting complex binding"/>
    <property type="evidence" value="ECO:0007669"/>
    <property type="project" value="InterPro"/>
</dbReference>
<feature type="compositionally biased region" description="Pro residues" evidence="3">
    <location>
        <begin position="21"/>
        <end position="30"/>
    </location>
</feature>
<keyword evidence="5" id="KW-1185">Reference proteome</keyword>
<organism evidence="4 5">
    <name type="scientific">Tuber aestivum</name>
    <name type="common">summer truffle</name>
    <dbReference type="NCBI Taxonomy" id="59557"/>
    <lineage>
        <taxon>Eukaryota</taxon>
        <taxon>Fungi</taxon>
        <taxon>Dikarya</taxon>
        <taxon>Ascomycota</taxon>
        <taxon>Pezizomycotina</taxon>
        <taxon>Pezizomycetes</taxon>
        <taxon>Pezizales</taxon>
        <taxon>Tuberaceae</taxon>
        <taxon>Tuber</taxon>
    </lineage>
</organism>